<reference evidence="1" key="1">
    <citation type="journal article" date="2022" name="bioRxiv">
        <title>Sequencing and chromosome-scale assembly of the giantPleurodeles waltlgenome.</title>
        <authorList>
            <person name="Brown T."/>
            <person name="Elewa A."/>
            <person name="Iarovenko S."/>
            <person name="Subramanian E."/>
            <person name="Araus A.J."/>
            <person name="Petzold A."/>
            <person name="Susuki M."/>
            <person name="Suzuki K.-i.T."/>
            <person name="Hayashi T."/>
            <person name="Toyoda A."/>
            <person name="Oliveira C."/>
            <person name="Osipova E."/>
            <person name="Leigh N.D."/>
            <person name="Simon A."/>
            <person name="Yun M.H."/>
        </authorList>
    </citation>
    <scope>NUCLEOTIDE SEQUENCE</scope>
    <source>
        <strain evidence="1">20211129_DDA</strain>
        <tissue evidence="1">Liver</tissue>
    </source>
</reference>
<dbReference type="EMBL" id="JANPWB010000013">
    <property type="protein sequence ID" value="KAJ1107326.1"/>
    <property type="molecule type" value="Genomic_DNA"/>
</dbReference>
<sequence>MSATICPLSAVAGVRSSSAPVPPTGLVHLGPPKAPSSIRQSRWAPVSRVPLSVAGGCCGGAAVASRPSAHSSSALGKRPANTPSPTLFSLAETRYLRRPLTGSWRSGALGTGEKGKPLALVGLAEAYFNKLAPEQGLIGDSDAQRIGRGEGLGSRCGRSMPEETRVLATTPFFPSF</sequence>
<proteinExistence type="predicted"/>
<protein>
    <submittedName>
        <fullName evidence="1">Uncharacterized protein</fullName>
    </submittedName>
</protein>
<name>A0AAV7MU92_PLEWA</name>
<organism evidence="1 2">
    <name type="scientific">Pleurodeles waltl</name>
    <name type="common">Iberian ribbed newt</name>
    <dbReference type="NCBI Taxonomy" id="8319"/>
    <lineage>
        <taxon>Eukaryota</taxon>
        <taxon>Metazoa</taxon>
        <taxon>Chordata</taxon>
        <taxon>Craniata</taxon>
        <taxon>Vertebrata</taxon>
        <taxon>Euteleostomi</taxon>
        <taxon>Amphibia</taxon>
        <taxon>Batrachia</taxon>
        <taxon>Caudata</taxon>
        <taxon>Salamandroidea</taxon>
        <taxon>Salamandridae</taxon>
        <taxon>Pleurodelinae</taxon>
        <taxon>Pleurodeles</taxon>
    </lineage>
</organism>
<evidence type="ECO:0000313" key="1">
    <source>
        <dbReference type="EMBL" id="KAJ1107326.1"/>
    </source>
</evidence>
<comment type="caution">
    <text evidence="1">The sequence shown here is derived from an EMBL/GenBank/DDBJ whole genome shotgun (WGS) entry which is preliminary data.</text>
</comment>
<evidence type="ECO:0000313" key="2">
    <source>
        <dbReference type="Proteomes" id="UP001066276"/>
    </source>
</evidence>
<accession>A0AAV7MU92</accession>
<keyword evidence="2" id="KW-1185">Reference proteome</keyword>
<dbReference type="AlphaFoldDB" id="A0AAV7MU92"/>
<dbReference type="Proteomes" id="UP001066276">
    <property type="component" value="Chromosome 9"/>
</dbReference>
<gene>
    <name evidence="1" type="ORF">NDU88_004718</name>
</gene>